<keyword evidence="17" id="KW-1185">Reference proteome</keyword>
<evidence type="ECO:0000313" key="16">
    <source>
        <dbReference type="EMBL" id="WFD47599.1"/>
    </source>
</evidence>
<evidence type="ECO:0000259" key="15">
    <source>
        <dbReference type="Pfam" id="PF25140"/>
    </source>
</evidence>
<feature type="region of interest" description="Disordered" evidence="13">
    <location>
        <begin position="927"/>
        <end position="970"/>
    </location>
</feature>
<dbReference type="Pfam" id="PF25140">
    <property type="entry name" value="PGAP1_TMD"/>
    <property type="match status" value="1"/>
</dbReference>
<feature type="transmembrane region" description="Helical" evidence="12">
    <location>
        <begin position="785"/>
        <end position="806"/>
    </location>
</feature>
<evidence type="ECO:0000256" key="5">
    <source>
        <dbReference type="ARBA" id="ARBA00022801"/>
    </source>
</evidence>
<comment type="catalytic activity">
    <reaction evidence="10">
        <text>a diacylglycerol + H2O = a monoacylglycerol + a fatty acid + H(+)</text>
        <dbReference type="Rhea" id="RHEA:32731"/>
        <dbReference type="ChEBI" id="CHEBI:15377"/>
        <dbReference type="ChEBI" id="CHEBI:15378"/>
        <dbReference type="ChEBI" id="CHEBI:17408"/>
        <dbReference type="ChEBI" id="CHEBI:18035"/>
        <dbReference type="ChEBI" id="CHEBI:28868"/>
    </reaction>
</comment>
<keyword evidence="7 12" id="KW-0653">Protein transport</keyword>
<feature type="region of interest" description="Disordered" evidence="13">
    <location>
        <begin position="1062"/>
        <end position="1103"/>
    </location>
</feature>
<evidence type="ECO:0000256" key="13">
    <source>
        <dbReference type="SAM" id="MobiDB-lite"/>
    </source>
</evidence>
<keyword evidence="5 12" id="KW-0378">Hydrolase</keyword>
<dbReference type="InterPro" id="IPR056824">
    <property type="entry name" value="PGAP1_TMD"/>
</dbReference>
<evidence type="ECO:0000259" key="14">
    <source>
        <dbReference type="Pfam" id="PF07819"/>
    </source>
</evidence>
<proteinExistence type="inferred from homology"/>
<dbReference type="Proteomes" id="UP000818624">
    <property type="component" value="Chromosome 2"/>
</dbReference>
<evidence type="ECO:0000256" key="4">
    <source>
        <dbReference type="ARBA" id="ARBA00022692"/>
    </source>
</evidence>
<evidence type="ECO:0000256" key="12">
    <source>
        <dbReference type="RuleBase" id="RU365011"/>
    </source>
</evidence>
<dbReference type="EC" id="3.1.-.-" evidence="12"/>
<evidence type="ECO:0000256" key="10">
    <source>
        <dbReference type="ARBA" id="ARBA00047591"/>
    </source>
</evidence>
<protein>
    <recommendedName>
        <fullName evidence="12">GPI inositol-deacylase</fullName>
        <ecNumber evidence="12">3.1.-.-</ecNumber>
    </recommendedName>
</protein>
<feature type="transmembrane region" description="Helical" evidence="12">
    <location>
        <begin position="637"/>
        <end position="658"/>
    </location>
</feature>
<feature type="compositionally biased region" description="Polar residues" evidence="13">
    <location>
        <begin position="927"/>
        <end position="942"/>
    </location>
</feature>
<evidence type="ECO:0000313" key="17">
    <source>
        <dbReference type="Proteomes" id="UP000818624"/>
    </source>
</evidence>
<dbReference type="Gene3D" id="3.40.50.1820">
    <property type="entry name" value="alpha/beta hydrolase"/>
    <property type="match status" value="1"/>
</dbReference>
<feature type="transmembrane region" description="Helical" evidence="12">
    <location>
        <begin position="708"/>
        <end position="733"/>
    </location>
</feature>
<dbReference type="InterPro" id="IPR012908">
    <property type="entry name" value="PGAP1-ab_dom-like"/>
</dbReference>
<sequence>MDDQMLRGEEKNTTVVLVGHSMGGVVARLTQRLPNYVPRSVDTIVTLSTPHAFPPVPFDRSVERVYNMVNDKWTLPEEEPLLLSVAGGVLDTQLSSDASSLSLAHIQAPVARLSTFTTALAMLWSSVDHLAVVWCDQLRYKIARGLLLDYKFFGKESEHRALPLVRIERREMWRKLLGVSNDAASPEERHMEAQVAQQGPLRLRDLSPSMGRDTEGQEGVLMHQPGAELHAVLTSPGPRATHDWHVQPDETVSFELLTNLCVGASANRGAPVQQDIELVTQVCFRSILPSNPTQLKKAYCQVVLPNAYETLPASPPPHDTSIDAGPFPNASLLYEVPSTSIKRLHFSADYLRENHVTFIRLERNLNAATYSGDNTLHRQTLLTSGWVDEEAIPLRGVPWLGRRSWDLPGTDVTKLLSFFASDGHGPRWQWLWPDVDSSLVAYDLELEPAPCALRFNYTMAPRTAPMLRVTNRATSDARTYPSLDVMSTVRVPVALHGSAPFMPRAQRPQRGTLLELWVPDDFRGTVFTSTYGRSCPLPYRRVQLRVNWRGSAALLVLRYRFALLVWPVAVLALAHALFFTGAHAMPIDALCALTTRRTLGMLLGAPLLLQGAVRIAEALHLPGRWYALGIGTTDARFALLGPVLMLVAYGMTLVGALLTELGLHLAYVGFARFAPRWVSSWAARPALPETSLPSRLEMMQWATQRRTLLSAGLLVSCWVLLPYQVLIVACFLVHCTTLLGSYIACQEAESQPRRVEEWEVNVPPHETQQVRTIRALQTRYAQHSWLHLFLAWMLPLHLPALVVWVRNVNIGVRMGLSRTQHSIGASVGVLAIVYLYASSKVYERPRSERYTRVTRAMYFALFLASLAYGIRFAYVQYEVFQVVLVWEVAHRLYALHTRPAPVQATREEREVFVLEPMHLALPPALQNASAAPNKQASTPVRTTSDERASVPASVASEARHERKSVDDAERRTLQEQLEQTLETYLATLEAYMDARTRAASALAAGFVQLSRAKFVLGGAFGQRVSQDAYDARMKASVRWVEDRLQRADPSAAPAQLIDTADVKDERSSGLRRRTVSKDAPSQAAENDAEKSEDNPAPHGFDALYQFSGLPPPALRASQQHFRDTLAALLDARAATKFDTDDQAVLPLQHRLQALEAQITEYRKALRT</sequence>
<accession>A0ABY8ERE4</accession>
<evidence type="ECO:0000256" key="7">
    <source>
        <dbReference type="ARBA" id="ARBA00022927"/>
    </source>
</evidence>
<evidence type="ECO:0000256" key="3">
    <source>
        <dbReference type="ARBA" id="ARBA00022448"/>
    </source>
</evidence>
<feature type="transmembrane region" description="Helical" evidence="12">
    <location>
        <begin position="856"/>
        <end position="874"/>
    </location>
</feature>
<dbReference type="PANTHER" id="PTHR15495:SF7">
    <property type="entry name" value="GPI INOSITOL-DEACYLASE"/>
    <property type="match status" value="1"/>
</dbReference>
<comment type="catalytic activity">
    <reaction evidence="11">
        <text>a monoacylglycerol + H2O = glycerol + a fatty acid + H(+)</text>
        <dbReference type="Rhea" id="RHEA:15245"/>
        <dbReference type="ChEBI" id="CHEBI:15377"/>
        <dbReference type="ChEBI" id="CHEBI:15378"/>
        <dbReference type="ChEBI" id="CHEBI:17408"/>
        <dbReference type="ChEBI" id="CHEBI:17754"/>
        <dbReference type="ChEBI" id="CHEBI:28868"/>
    </reaction>
</comment>
<dbReference type="PANTHER" id="PTHR15495">
    <property type="entry name" value="NEGATIVE REGULATOR OF VESICLE FORMATION-RELATED"/>
    <property type="match status" value="1"/>
</dbReference>
<reference evidence="16 17" key="1">
    <citation type="journal article" date="2020" name="Elife">
        <title>Loss of centromere function drives karyotype evolution in closely related Malassezia species.</title>
        <authorList>
            <person name="Sankaranarayanan S.R."/>
            <person name="Ianiri G."/>
            <person name="Coelho M.A."/>
            <person name="Reza M.H."/>
            <person name="Thimmappa B.C."/>
            <person name="Ganguly P."/>
            <person name="Vadnala R.N."/>
            <person name="Sun S."/>
            <person name="Siddharthan R."/>
            <person name="Tellgren-Roth C."/>
            <person name="Dawson T.L."/>
            <person name="Heitman J."/>
            <person name="Sanyal K."/>
        </authorList>
    </citation>
    <scope>NUCLEOTIDE SEQUENCE [LARGE SCALE GENOMIC DNA]</scope>
    <source>
        <strain evidence="16">CBS14141</strain>
    </source>
</reference>
<evidence type="ECO:0000256" key="8">
    <source>
        <dbReference type="ARBA" id="ARBA00022989"/>
    </source>
</evidence>
<gene>
    <name evidence="16" type="primary">BST1</name>
    <name evidence="16" type="ORF">GLX27_002251</name>
</gene>
<keyword evidence="8 12" id="KW-1133">Transmembrane helix</keyword>
<comment type="function">
    <text evidence="12">Involved in inositol deacylation of GPI-anchored proteins which plays important roles in the quality control and ER-associated degradation of GPI-anchored proteins.</text>
</comment>
<dbReference type="Pfam" id="PF07819">
    <property type="entry name" value="PGAP1"/>
    <property type="match status" value="1"/>
</dbReference>
<dbReference type="InterPro" id="IPR039529">
    <property type="entry name" value="PGAP1/BST1"/>
</dbReference>
<organism evidence="16 17">
    <name type="scientific">Malassezia furfur</name>
    <name type="common">Pityriasis versicolor infection agent</name>
    <name type="synonym">Pityrosporum furfur</name>
    <dbReference type="NCBI Taxonomy" id="55194"/>
    <lineage>
        <taxon>Eukaryota</taxon>
        <taxon>Fungi</taxon>
        <taxon>Dikarya</taxon>
        <taxon>Basidiomycota</taxon>
        <taxon>Ustilaginomycotina</taxon>
        <taxon>Malasseziomycetes</taxon>
        <taxon>Malasseziales</taxon>
        <taxon>Malasseziaceae</taxon>
        <taxon>Malassezia</taxon>
    </lineage>
</organism>
<evidence type="ECO:0000256" key="11">
    <source>
        <dbReference type="ARBA" id="ARBA00048461"/>
    </source>
</evidence>
<feature type="domain" description="GPI inositol-deacylase transmembrane" evidence="15">
    <location>
        <begin position="627"/>
        <end position="887"/>
    </location>
</feature>
<evidence type="ECO:0000256" key="2">
    <source>
        <dbReference type="ARBA" id="ARBA00006931"/>
    </source>
</evidence>
<evidence type="ECO:0000256" key="1">
    <source>
        <dbReference type="ARBA" id="ARBA00004477"/>
    </source>
</evidence>
<comment type="similarity">
    <text evidence="2 12">Belongs to the GPI inositol-deacylase family.</text>
</comment>
<feature type="domain" description="GPI inositol-deacylase PGAP1-like alpha/beta" evidence="14">
    <location>
        <begin position="7"/>
        <end position="147"/>
    </location>
</feature>
<keyword evidence="3 12" id="KW-0813">Transport</keyword>
<evidence type="ECO:0000256" key="9">
    <source>
        <dbReference type="ARBA" id="ARBA00023136"/>
    </source>
</evidence>
<keyword evidence="4 12" id="KW-0812">Transmembrane</keyword>
<keyword evidence="6 12" id="KW-0256">Endoplasmic reticulum</keyword>
<dbReference type="InterPro" id="IPR029058">
    <property type="entry name" value="AB_hydrolase_fold"/>
</dbReference>
<feature type="compositionally biased region" description="Basic and acidic residues" evidence="13">
    <location>
        <begin position="957"/>
        <end position="970"/>
    </location>
</feature>
<feature type="transmembrane region" description="Helical" evidence="12">
    <location>
        <begin position="818"/>
        <end position="836"/>
    </location>
</feature>
<dbReference type="Pfam" id="PF21730">
    <property type="entry name" value="Vma22_CCDC115"/>
    <property type="match status" value="1"/>
</dbReference>
<dbReference type="InterPro" id="IPR040357">
    <property type="entry name" value="Vma22/CCDC115"/>
</dbReference>
<dbReference type="EMBL" id="CP046235">
    <property type="protein sequence ID" value="WFD47599.1"/>
    <property type="molecule type" value="Genomic_DNA"/>
</dbReference>
<dbReference type="SUPFAM" id="SSF53474">
    <property type="entry name" value="alpha/beta-Hydrolases"/>
    <property type="match status" value="1"/>
</dbReference>
<name>A0ABY8ERE4_MALFU</name>
<keyword evidence="9 12" id="KW-0472">Membrane</keyword>
<feature type="transmembrane region" description="Helical" evidence="12">
    <location>
        <begin position="559"/>
        <end position="579"/>
    </location>
</feature>
<evidence type="ECO:0000256" key="6">
    <source>
        <dbReference type="ARBA" id="ARBA00022824"/>
    </source>
</evidence>
<comment type="subcellular location">
    <subcellularLocation>
        <location evidence="1">Endoplasmic reticulum membrane</location>
        <topology evidence="1">Multi-pass membrane protein</topology>
    </subcellularLocation>
</comment>